<gene>
    <name evidence="3" type="primary">traB</name>
    <name evidence="3" type="ORF">pBPS079</name>
</gene>
<feature type="compositionally biased region" description="Low complexity" evidence="1">
    <location>
        <begin position="175"/>
        <end position="188"/>
    </location>
</feature>
<dbReference type="Pfam" id="PF03743">
    <property type="entry name" value="TrbI"/>
    <property type="match status" value="1"/>
</dbReference>
<name>A0A0C5B1A3_BURPE</name>
<accession>A0A0C5B1A3</accession>
<dbReference type="InterPro" id="IPR005498">
    <property type="entry name" value="T4SS_VirB10/TraB/TrbI"/>
</dbReference>
<keyword evidence="2" id="KW-1133">Transmembrane helix</keyword>
<dbReference type="AlphaFoldDB" id="A0A0C5B1A3"/>
<feature type="compositionally biased region" description="Low complexity" evidence="1">
    <location>
        <begin position="48"/>
        <end position="79"/>
    </location>
</feature>
<evidence type="ECO:0000256" key="2">
    <source>
        <dbReference type="SAM" id="Phobius"/>
    </source>
</evidence>
<feature type="region of interest" description="Disordered" evidence="1">
    <location>
        <begin position="143"/>
        <end position="227"/>
    </location>
</feature>
<evidence type="ECO:0000313" key="3">
    <source>
        <dbReference type="EMBL" id="AJL34962.1"/>
    </source>
</evidence>
<sequence length="454" mass="46288">MEIRIKWLDDRIQEWRDMEPKFRYLLVFTATFGTAFILYQHFTREPRPAAATPTQPGQAIPAAPAAPAAPGQPTPAQQGFTGAVGILPTSPRNQGLEDLAAQVSMLSQTVGDMKKSFDMGKAGGAPDAGRAASSWAPASAAVAASTPSAGDGQAANPLGKDLPDAVSFDQPGNRVGESSSTVSSASTGDGVGGVPVVPSPPPAPARPTLVVDKPAPMPTSASDGRPDPTFPIYAGIEAVMLSGVNARPSGSSSGAAGSVTAALDVGAPFVSRVKGATIMPNSWKSSDLENCFVGGSATAVLSAERAYAISDKISCIFKNGEIFEGDIKAYALDVDGNLGLAGKVVNKQGAMLMQAALTGVAAGLGSALAPTAVAGYNNTGGGGSTGAYTYPSPSFLLGTSVGQGVNKAATELSQFYLNFAKEVFPVIEVTAGTRVTWILKQALTLKRKTPNKEG</sequence>
<protein>
    <submittedName>
        <fullName evidence="3">TraB protein</fullName>
    </submittedName>
</protein>
<keyword evidence="2" id="KW-0472">Membrane</keyword>
<proteinExistence type="predicted"/>
<feature type="region of interest" description="Disordered" evidence="1">
    <location>
        <begin position="47"/>
        <end position="91"/>
    </location>
</feature>
<geneLocation type="plasmid" evidence="3">
    <name>pBPSE01</name>
</geneLocation>
<dbReference type="CDD" id="cd16430">
    <property type="entry name" value="TraB"/>
    <property type="match status" value="1"/>
</dbReference>
<keyword evidence="2" id="KW-0812">Transmembrane</keyword>
<organism evidence="3">
    <name type="scientific">Burkholderia pseudomallei</name>
    <name type="common">Pseudomonas pseudomallei</name>
    <dbReference type="NCBI Taxonomy" id="28450"/>
    <lineage>
        <taxon>Bacteria</taxon>
        <taxon>Pseudomonadati</taxon>
        <taxon>Pseudomonadota</taxon>
        <taxon>Betaproteobacteria</taxon>
        <taxon>Burkholderiales</taxon>
        <taxon>Burkholderiaceae</taxon>
        <taxon>Burkholderia</taxon>
        <taxon>pseudomallei group</taxon>
    </lineage>
</organism>
<dbReference type="RefSeq" id="WP_058035187.1">
    <property type="nucleotide sequence ID" value="NZ_KF418775.1"/>
</dbReference>
<evidence type="ECO:0000256" key="1">
    <source>
        <dbReference type="SAM" id="MobiDB-lite"/>
    </source>
</evidence>
<dbReference type="EMBL" id="KF418775">
    <property type="protein sequence ID" value="AJL34962.1"/>
    <property type="molecule type" value="Genomic_DNA"/>
</dbReference>
<keyword evidence="3" id="KW-0614">Plasmid</keyword>
<feature type="transmembrane region" description="Helical" evidence="2">
    <location>
        <begin position="21"/>
        <end position="39"/>
    </location>
</feature>
<reference evidence="3" key="1">
    <citation type="submission" date="2013-07" db="EMBL/GenBank/DDBJ databases">
        <title>Complete sequence of a native Burkholderia pseudomallei plasmid.</title>
        <authorList>
            <person name="Stone J.K."/>
            <person name="Bollig M.C."/>
            <person name="Gibbons H.S."/>
            <person name="Mayo M."/>
            <person name="Currie B.J."/>
            <person name="Keim P."/>
            <person name="Tuanyok A."/>
        </authorList>
    </citation>
    <scope>NUCLEOTIDE SEQUENCE</scope>
    <source>
        <strain evidence="3">MSHR1950</strain>
        <plasmid evidence="3">pBPSE01</plasmid>
    </source>
</reference>